<feature type="signal peptide" evidence="1">
    <location>
        <begin position="1"/>
        <end position="28"/>
    </location>
</feature>
<proteinExistence type="predicted"/>
<feature type="domain" description="3-keto-alpha-glucoside-1,2-lyase/3-keto-2-hydroxy-glucal hydratase" evidence="2">
    <location>
        <begin position="39"/>
        <end position="237"/>
    </location>
</feature>
<keyword evidence="4" id="KW-1185">Reference proteome</keyword>
<evidence type="ECO:0000259" key="2">
    <source>
        <dbReference type="Pfam" id="PF06439"/>
    </source>
</evidence>
<dbReference type="Gene3D" id="2.60.120.560">
    <property type="entry name" value="Exo-inulinase, domain 1"/>
    <property type="match status" value="1"/>
</dbReference>
<dbReference type="PROSITE" id="PS51257">
    <property type="entry name" value="PROKAR_LIPOPROTEIN"/>
    <property type="match status" value="1"/>
</dbReference>
<dbReference type="InterPro" id="IPR010496">
    <property type="entry name" value="AL/BT2_dom"/>
</dbReference>
<evidence type="ECO:0000313" key="3">
    <source>
        <dbReference type="EMBL" id="MFD0766696.1"/>
    </source>
</evidence>
<comment type="caution">
    <text evidence="3">The sequence shown here is derived from an EMBL/GenBank/DDBJ whole genome shotgun (WGS) entry which is preliminary data.</text>
</comment>
<feature type="chain" id="PRO_5046872572" evidence="1">
    <location>
        <begin position="29"/>
        <end position="239"/>
    </location>
</feature>
<keyword evidence="1" id="KW-0732">Signal</keyword>
<reference evidence="4" key="1">
    <citation type="journal article" date="2019" name="Int. J. Syst. Evol. Microbiol.">
        <title>The Global Catalogue of Microorganisms (GCM) 10K type strain sequencing project: providing services to taxonomists for standard genome sequencing and annotation.</title>
        <authorList>
            <consortium name="The Broad Institute Genomics Platform"/>
            <consortium name="The Broad Institute Genome Sequencing Center for Infectious Disease"/>
            <person name="Wu L."/>
            <person name="Ma J."/>
        </authorList>
    </citation>
    <scope>NUCLEOTIDE SEQUENCE [LARGE SCALE GENOMIC DNA]</scope>
    <source>
        <strain evidence="4">CCUG 60742</strain>
    </source>
</reference>
<sequence length="239" mass="26772">MSIIKKLLAGCVLSVLISACGVSTPADNQLTDKEKADNWKLLFDGTTTNGWHLYNVNTIGNIWLVKDGVLFCNPNLDLDHGDLATDDTYSNYDFVFDWKIPEDGNSGVFINVLERKDIATAWASGPEYQLLGNKHPDASVPIKISGCLFNLNPQLHPARNKPNGEWNHSEIIQKDGKIKFFLNGVLTVEQDLIGAGWANKVKESKFKNYPEFGRYTSGRIVLQDWTKGVSFKNLKIREL</sequence>
<protein>
    <submittedName>
        <fullName evidence="3">DUF1080 domain-containing protein</fullName>
    </submittedName>
</protein>
<name>A0ABW2ZKR9_9SPHI</name>
<dbReference type="RefSeq" id="WP_377144847.1">
    <property type="nucleotide sequence ID" value="NZ_JBHTIA010000012.1"/>
</dbReference>
<accession>A0ABW2ZKR9</accession>
<dbReference type="Proteomes" id="UP001597073">
    <property type="component" value="Unassembled WGS sequence"/>
</dbReference>
<dbReference type="EMBL" id="JBHTIA010000012">
    <property type="protein sequence ID" value="MFD0766696.1"/>
    <property type="molecule type" value="Genomic_DNA"/>
</dbReference>
<organism evidence="3 4">
    <name type="scientific">Mucilaginibacter lutimaris</name>
    <dbReference type="NCBI Taxonomy" id="931629"/>
    <lineage>
        <taxon>Bacteria</taxon>
        <taxon>Pseudomonadati</taxon>
        <taxon>Bacteroidota</taxon>
        <taxon>Sphingobacteriia</taxon>
        <taxon>Sphingobacteriales</taxon>
        <taxon>Sphingobacteriaceae</taxon>
        <taxon>Mucilaginibacter</taxon>
    </lineage>
</organism>
<dbReference type="Pfam" id="PF06439">
    <property type="entry name" value="3keto-disac_hyd"/>
    <property type="match status" value="1"/>
</dbReference>
<gene>
    <name evidence="3" type="ORF">ACFQZI_17675</name>
</gene>
<evidence type="ECO:0000256" key="1">
    <source>
        <dbReference type="SAM" id="SignalP"/>
    </source>
</evidence>
<evidence type="ECO:0000313" key="4">
    <source>
        <dbReference type="Proteomes" id="UP001597073"/>
    </source>
</evidence>